<dbReference type="Ensembl" id="ENSSBOT00000057130.1">
    <property type="protein sequence ID" value="ENSSBOP00000040164.1"/>
    <property type="gene ID" value="ENSSBOG00000036076.1"/>
</dbReference>
<feature type="compositionally biased region" description="Low complexity" evidence="2">
    <location>
        <begin position="195"/>
        <end position="206"/>
    </location>
</feature>
<dbReference type="Proteomes" id="UP000233220">
    <property type="component" value="Unplaced"/>
</dbReference>
<evidence type="ECO:0000259" key="3">
    <source>
        <dbReference type="Pfam" id="PF23735"/>
    </source>
</evidence>
<accession>A0A2K6V7N5</accession>
<proteinExistence type="predicted"/>
<dbReference type="AlphaFoldDB" id="A0A2K6V7N5"/>
<protein>
    <submittedName>
        <fullName evidence="4">Kinesin family member 6</fullName>
    </submittedName>
</protein>
<evidence type="ECO:0000256" key="1">
    <source>
        <dbReference type="SAM" id="Coils"/>
    </source>
</evidence>
<evidence type="ECO:0000313" key="5">
    <source>
        <dbReference type="Proteomes" id="UP000233220"/>
    </source>
</evidence>
<evidence type="ECO:0000313" key="4">
    <source>
        <dbReference type="Ensembl" id="ENSSBOP00000040164.1"/>
    </source>
</evidence>
<feature type="coiled-coil region" evidence="1">
    <location>
        <begin position="91"/>
        <end position="128"/>
    </location>
</feature>
<feature type="region of interest" description="Disordered" evidence="2">
    <location>
        <begin position="182"/>
        <end position="226"/>
    </location>
</feature>
<reference evidence="4" key="2">
    <citation type="submission" date="2025-09" db="UniProtKB">
        <authorList>
            <consortium name="Ensembl"/>
        </authorList>
    </citation>
    <scope>IDENTIFICATION</scope>
</reference>
<evidence type="ECO:0000256" key="2">
    <source>
        <dbReference type="SAM" id="MobiDB-lite"/>
    </source>
</evidence>
<keyword evidence="1" id="KW-0175">Coiled coil</keyword>
<gene>
    <name evidence="4" type="primary">KIF6</name>
</gene>
<keyword evidence="5" id="KW-1185">Reference proteome</keyword>
<reference evidence="4" key="1">
    <citation type="submission" date="2025-08" db="UniProtKB">
        <authorList>
            <consortium name="Ensembl"/>
        </authorList>
    </citation>
    <scope>IDENTIFICATION</scope>
</reference>
<dbReference type="InterPro" id="IPR056524">
    <property type="entry name" value="KIF6/9_C"/>
</dbReference>
<sequence>MREEMSLGRQEAFEIFKRDHADSVTIDDNKQILKQRFSEAKALGESINEARSKIGHLKEEITQRHIQQVALGISENMAMPPTPDQQEEKLRSQLEEEKRRYKTMFTRLKALKVEIEHLQLLMDKAKVKLQKEFEVWWAEEATNLQVNSPAVNSLDHKKPFLQTSDSQRELSQLLSNKSDVNARKILPSPCPSPPSQKQTSTSTSTPLEDSIPERPVSSIPLTGDSQTDSDILAFIKARQSILQRKCLGSN</sequence>
<feature type="domain" description="Kinesin-like protein KIF6/9 C-terminal" evidence="3">
    <location>
        <begin position="8"/>
        <end position="145"/>
    </location>
</feature>
<organism evidence="4 5">
    <name type="scientific">Saimiri boliviensis boliviensis</name>
    <name type="common">Bolivian squirrel monkey</name>
    <dbReference type="NCBI Taxonomy" id="39432"/>
    <lineage>
        <taxon>Eukaryota</taxon>
        <taxon>Metazoa</taxon>
        <taxon>Chordata</taxon>
        <taxon>Craniata</taxon>
        <taxon>Vertebrata</taxon>
        <taxon>Euteleostomi</taxon>
        <taxon>Mammalia</taxon>
        <taxon>Eutheria</taxon>
        <taxon>Euarchontoglires</taxon>
        <taxon>Primates</taxon>
        <taxon>Haplorrhini</taxon>
        <taxon>Platyrrhini</taxon>
        <taxon>Cebidae</taxon>
        <taxon>Saimiriinae</taxon>
        <taxon>Saimiri</taxon>
    </lineage>
</organism>
<dbReference type="GeneTree" id="ENSGT00940000157697"/>
<dbReference type="Pfam" id="PF23735">
    <property type="entry name" value="KIF9"/>
    <property type="match status" value="1"/>
</dbReference>
<name>A0A2K6V7N5_SAIBB</name>